<evidence type="ECO:0000259" key="7">
    <source>
        <dbReference type="Pfam" id="PF14824"/>
    </source>
</evidence>
<evidence type="ECO:0000313" key="8">
    <source>
        <dbReference type="EMBL" id="MBE4910622.1"/>
    </source>
</evidence>
<dbReference type="SUPFAM" id="SSF75615">
    <property type="entry name" value="Siroheme synthase middle domains-like"/>
    <property type="match status" value="1"/>
</dbReference>
<reference evidence="8 9" key="1">
    <citation type="submission" date="2020-10" db="EMBL/GenBank/DDBJ databases">
        <title>Bacillus sp. HD4P25, an endophyte from a halophyte.</title>
        <authorList>
            <person name="Sun J.-Q."/>
        </authorList>
    </citation>
    <scope>NUCLEOTIDE SEQUENCE [LARGE SCALE GENOMIC DNA]</scope>
    <source>
        <strain evidence="8 9">YIM 93174</strain>
    </source>
</reference>
<dbReference type="PANTHER" id="PTHR35330">
    <property type="entry name" value="SIROHEME BIOSYNTHESIS PROTEIN MET8"/>
    <property type="match status" value="1"/>
</dbReference>
<dbReference type="InterPro" id="IPR028281">
    <property type="entry name" value="Sirohaem_synthase_central"/>
</dbReference>
<keyword evidence="3" id="KW-0560">Oxidoreductase</keyword>
<dbReference type="Pfam" id="PF13241">
    <property type="entry name" value="NAD_binding_7"/>
    <property type="match status" value="1"/>
</dbReference>
<dbReference type="InterPro" id="IPR006367">
    <property type="entry name" value="Sirohaem_synthase_N"/>
</dbReference>
<name>A0ABR9QQ50_9BACI</name>
<dbReference type="NCBIfam" id="TIGR01470">
    <property type="entry name" value="cysG_Nterm"/>
    <property type="match status" value="1"/>
</dbReference>
<evidence type="ECO:0000256" key="2">
    <source>
        <dbReference type="ARBA" id="ARBA00012400"/>
    </source>
</evidence>
<dbReference type="PANTHER" id="PTHR35330:SF1">
    <property type="entry name" value="SIROHEME BIOSYNTHESIS PROTEIN MET8"/>
    <property type="match status" value="1"/>
</dbReference>
<evidence type="ECO:0000256" key="4">
    <source>
        <dbReference type="ARBA" id="ARBA00023027"/>
    </source>
</evidence>
<dbReference type="Proteomes" id="UP001516662">
    <property type="component" value="Unassembled WGS sequence"/>
</dbReference>
<dbReference type="Gene3D" id="3.40.50.720">
    <property type="entry name" value="NAD(P)-binding Rossmann-like Domain"/>
    <property type="match status" value="1"/>
</dbReference>
<dbReference type="EMBL" id="JADCLJ010000025">
    <property type="protein sequence ID" value="MBE4910622.1"/>
    <property type="molecule type" value="Genomic_DNA"/>
</dbReference>
<evidence type="ECO:0000256" key="6">
    <source>
        <dbReference type="ARBA" id="ARBA00047561"/>
    </source>
</evidence>
<dbReference type="EC" id="1.3.1.76" evidence="2"/>
<evidence type="ECO:0000313" key="9">
    <source>
        <dbReference type="Proteomes" id="UP001516662"/>
    </source>
</evidence>
<protein>
    <recommendedName>
        <fullName evidence="2">precorrin-2 dehydrogenase</fullName>
        <ecNumber evidence="2">1.3.1.76</ecNumber>
    </recommendedName>
</protein>
<dbReference type="RefSeq" id="WP_193539897.1">
    <property type="nucleotide sequence ID" value="NZ_JADCLJ010000025.1"/>
</dbReference>
<proteinExistence type="predicted"/>
<dbReference type="InterPro" id="IPR036291">
    <property type="entry name" value="NAD(P)-bd_dom_sf"/>
</dbReference>
<feature type="domain" description="Siroheme synthase central" evidence="7">
    <location>
        <begin position="120"/>
        <end position="146"/>
    </location>
</feature>
<organism evidence="8 9">
    <name type="scientific">Litchfieldia luteola</name>
    <dbReference type="NCBI Taxonomy" id="682179"/>
    <lineage>
        <taxon>Bacteria</taxon>
        <taxon>Bacillati</taxon>
        <taxon>Bacillota</taxon>
        <taxon>Bacilli</taxon>
        <taxon>Bacillales</taxon>
        <taxon>Bacillaceae</taxon>
        <taxon>Litchfieldia</taxon>
    </lineage>
</organism>
<evidence type="ECO:0000256" key="1">
    <source>
        <dbReference type="ARBA" id="ARBA00005010"/>
    </source>
</evidence>
<comment type="catalytic activity">
    <reaction evidence="6">
        <text>precorrin-2 + NAD(+) = sirohydrochlorin + NADH + 2 H(+)</text>
        <dbReference type="Rhea" id="RHEA:15613"/>
        <dbReference type="ChEBI" id="CHEBI:15378"/>
        <dbReference type="ChEBI" id="CHEBI:57540"/>
        <dbReference type="ChEBI" id="CHEBI:57945"/>
        <dbReference type="ChEBI" id="CHEBI:58351"/>
        <dbReference type="ChEBI" id="CHEBI:58827"/>
        <dbReference type="EC" id="1.3.1.76"/>
    </reaction>
</comment>
<dbReference type="Pfam" id="PF14824">
    <property type="entry name" value="Sirohm_synth_M"/>
    <property type="match status" value="1"/>
</dbReference>
<evidence type="ECO:0000256" key="3">
    <source>
        <dbReference type="ARBA" id="ARBA00023002"/>
    </source>
</evidence>
<accession>A0ABR9QQ50</accession>
<dbReference type="InterPro" id="IPR028161">
    <property type="entry name" value="Met8-like"/>
</dbReference>
<keyword evidence="5" id="KW-0627">Porphyrin biosynthesis</keyword>
<keyword evidence="4" id="KW-0520">NAD</keyword>
<gene>
    <name evidence="8" type="ORF">IMZ08_21515</name>
</gene>
<keyword evidence="9" id="KW-1185">Reference proteome</keyword>
<dbReference type="Gene3D" id="1.10.8.610">
    <property type="entry name" value="SirC, precorrin-2 dehydrogenase, C-terminal helical domain-like"/>
    <property type="match status" value="1"/>
</dbReference>
<comment type="caution">
    <text evidence="8">The sequence shown here is derived from an EMBL/GenBank/DDBJ whole genome shotgun (WGS) entry which is preliminary data.</text>
</comment>
<dbReference type="SUPFAM" id="SSF51735">
    <property type="entry name" value="NAD(P)-binding Rossmann-fold domains"/>
    <property type="match status" value="1"/>
</dbReference>
<sequence>MKRYYPIMLDLDGKQVVVVGGGKVAERKVLGLLEANANVTIISPTVTEGLSELVQKQRIQWKEKTFESKDLTYPLLVFGATNNKSVNKEVRKAAEEKQLLCLLVDSPLESDFQVPSTVTRGRLQLTISTSGASPTLAKKIKQELENKYDESYESFVDFLFDARQKIINEIEDPAIKSNLLTAIIDKNFYENSNRKEMFEELLKQALK</sequence>
<evidence type="ECO:0000256" key="5">
    <source>
        <dbReference type="ARBA" id="ARBA00023244"/>
    </source>
</evidence>
<dbReference type="InterPro" id="IPR042518">
    <property type="entry name" value="SirC_C"/>
</dbReference>
<dbReference type="Pfam" id="PF22440">
    <property type="entry name" value="SirC_C"/>
    <property type="match status" value="1"/>
</dbReference>
<comment type="pathway">
    <text evidence="1">Porphyrin-containing compound metabolism; siroheme biosynthesis; sirohydrochlorin from precorrin-2: step 1/1.</text>
</comment>